<dbReference type="Proteomes" id="UP000030641">
    <property type="component" value="Unassembled WGS sequence"/>
</dbReference>
<dbReference type="RefSeq" id="XP_013347186.1">
    <property type="nucleotide sequence ID" value="XM_013491732.1"/>
</dbReference>
<gene>
    <name evidence="2" type="ORF">AUEXF2481DRAFT_1762</name>
</gene>
<protein>
    <submittedName>
        <fullName evidence="2">Uncharacterized protein</fullName>
    </submittedName>
</protein>
<dbReference type="OrthoDB" id="10323822at2759"/>
<sequence>MPASPGDPEERDAFSWSHEQGPVVSASPGTSSTASSSSYSKDGTEDEPGSFSLALVMAENRRQRDAHQAHQQANGGLMYFEWLNRNPALPVRQQHGIMRLIVVRVWAVLVRAKQKFIDIVTSLQALHRHLRCPMISPIGNEDLQQAQDDAEVEAR</sequence>
<evidence type="ECO:0000313" key="2">
    <source>
        <dbReference type="EMBL" id="KEQ98940.1"/>
    </source>
</evidence>
<proteinExistence type="predicted"/>
<organism evidence="2 3">
    <name type="scientific">Aureobasidium subglaciale (strain EXF-2481)</name>
    <name type="common">Aureobasidium pullulans var. subglaciale</name>
    <dbReference type="NCBI Taxonomy" id="1043005"/>
    <lineage>
        <taxon>Eukaryota</taxon>
        <taxon>Fungi</taxon>
        <taxon>Dikarya</taxon>
        <taxon>Ascomycota</taxon>
        <taxon>Pezizomycotina</taxon>
        <taxon>Dothideomycetes</taxon>
        <taxon>Dothideomycetidae</taxon>
        <taxon>Dothideales</taxon>
        <taxon>Saccotheciaceae</taxon>
        <taxon>Aureobasidium</taxon>
    </lineage>
</organism>
<dbReference type="GeneID" id="25362284"/>
<dbReference type="HOGENOM" id="CLU_1695133_0_0_1"/>
<keyword evidence="3" id="KW-1185">Reference proteome</keyword>
<accession>A0A074YMM2</accession>
<dbReference type="EMBL" id="KL584751">
    <property type="protein sequence ID" value="KEQ98940.1"/>
    <property type="molecule type" value="Genomic_DNA"/>
</dbReference>
<reference evidence="2 3" key="1">
    <citation type="journal article" date="2014" name="BMC Genomics">
        <title>Genome sequencing of four Aureobasidium pullulans varieties: biotechnological potential, stress tolerance, and description of new species.</title>
        <authorList>
            <person name="Gostin Ar C."/>
            <person name="Ohm R.A."/>
            <person name="Kogej T."/>
            <person name="Sonjak S."/>
            <person name="Turk M."/>
            <person name="Zajc J."/>
            <person name="Zalar P."/>
            <person name="Grube M."/>
            <person name="Sun H."/>
            <person name="Han J."/>
            <person name="Sharma A."/>
            <person name="Chiniquy J."/>
            <person name="Ngan C.Y."/>
            <person name="Lipzen A."/>
            <person name="Barry K."/>
            <person name="Grigoriev I.V."/>
            <person name="Gunde-Cimerman N."/>
        </authorList>
    </citation>
    <scope>NUCLEOTIDE SEQUENCE [LARGE SCALE GENOMIC DNA]</scope>
    <source>
        <strain evidence="2 3">EXF-2481</strain>
    </source>
</reference>
<name>A0A074YMM2_AURSE</name>
<evidence type="ECO:0000256" key="1">
    <source>
        <dbReference type="SAM" id="MobiDB-lite"/>
    </source>
</evidence>
<feature type="region of interest" description="Disordered" evidence="1">
    <location>
        <begin position="1"/>
        <end position="53"/>
    </location>
</feature>
<evidence type="ECO:0000313" key="3">
    <source>
        <dbReference type="Proteomes" id="UP000030641"/>
    </source>
</evidence>
<dbReference type="InParanoid" id="A0A074YMM2"/>
<dbReference type="AlphaFoldDB" id="A0A074YMM2"/>
<feature type="compositionally biased region" description="Low complexity" evidence="1">
    <location>
        <begin position="21"/>
        <end position="38"/>
    </location>
</feature>